<dbReference type="InterPro" id="IPR011009">
    <property type="entry name" value="Kinase-like_dom_sf"/>
</dbReference>
<reference evidence="2 3" key="1">
    <citation type="submission" date="2021-04" db="EMBL/GenBank/DDBJ databases">
        <title>Draft genome sequence of Paenibacillus cisolokensis, LC2-13A.</title>
        <authorList>
            <person name="Uke A."/>
            <person name="Chhe C."/>
            <person name="Baramee S."/>
            <person name="Kosugi A."/>
        </authorList>
    </citation>
    <scope>NUCLEOTIDE SEQUENCE [LARGE SCALE GENOMIC DNA]</scope>
    <source>
        <strain evidence="2 3">LC2-13A</strain>
    </source>
</reference>
<dbReference type="PANTHER" id="PTHR21310">
    <property type="entry name" value="AMINOGLYCOSIDE PHOSPHOTRANSFERASE-RELATED-RELATED"/>
    <property type="match status" value="1"/>
</dbReference>
<accession>A0ABQ4NEA2</accession>
<name>A0ABQ4NEA2_9BACL</name>
<sequence>MISFKPEMDANQATDILRQTLGSAVSEVTPIEHGEISRVFSFRHGAGEYVVHFKDSRDGFDKERYLYETVSSPYIPIPRVAEIGEVNGIFYKITEKAPGQSVISYKEHTVKAILPDLVRKFAAINEVRPAAHTSGYGWIAPSGGGSHDSWPAFLASFFQEEQTGFWHGWYALFEETFLERDIFDRLYAIMMEKADASPQERYLVHGDFHLANMLSDGRAITGIVDWEMAMYGDFVFDLAIQHLWTPQLQIPRLVRDTWAGDGRDIPRFEERLQCALLFKGLDGLRFYAKKGDRISYESVKRDLLELV</sequence>
<protein>
    <recommendedName>
        <fullName evidence="1">Aminoglycoside phosphotransferase domain-containing protein</fullName>
    </recommendedName>
</protein>
<dbReference type="InterPro" id="IPR002575">
    <property type="entry name" value="Aminoglycoside_PTrfase"/>
</dbReference>
<evidence type="ECO:0000259" key="1">
    <source>
        <dbReference type="Pfam" id="PF01636"/>
    </source>
</evidence>
<evidence type="ECO:0000313" key="2">
    <source>
        <dbReference type="EMBL" id="GIQ66545.1"/>
    </source>
</evidence>
<dbReference type="Gene3D" id="3.90.1200.10">
    <property type="match status" value="1"/>
</dbReference>
<feature type="domain" description="Aminoglycoside phosphotransferase" evidence="1">
    <location>
        <begin position="27"/>
        <end position="269"/>
    </location>
</feature>
<gene>
    <name evidence="2" type="ORF">PACILC2_51130</name>
</gene>
<dbReference type="SUPFAM" id="SSF56112">
    <property type="entry name" value="Protein kinase-like (PK-like)"/>
    <property type="match status" value="1"/>
</dbReference>
<organism evidence="2 3">
    <name type="scientific">Paenibacillus cisolokensis</name>
    <dbReference type="NCBI Taxonomy" id="1658519"/>
    <lineage>
        <taxon>Bacteria</taxon>
        <taxon>Bacillati</taxon>
        <taxon>Bacillota</taxon>
        <taxon>Bacilli</taxon>
        <taxon>Bacillales</taxon>
        <taxon>Paenibacillaceae</taxon>
        <taxon>Paenibacillus</taxon>
    </lineage>
</organism>
<evidence type="ECO:0000313" key="3">
    <source>
        <dbReference type="Proteomes" id="UP000680304"/>
    </source>
</evidence>
<dbReference type="RefSeq" id="WP_213531091.1">
    <property type="nucleotide sequence ID" value="NZ_BOVJ01000189.1"/>
</dbReference>
<dbReference type="EMBL" id="BOVJ01000189">
    <property type="protein sequence ID" value="GIQ66545.1"/>
    <property type="molecule type" value="Genomic_DNA"/>
</dbReference>
<proteinExistence type="predicted"/>
<keyword evidence="3" id="KW-1185">Reference proteome</keyword>
<dbReference type="Proteomes" id="UP000680304">
    <property type="component" value="Unassembled WGS sequence"/>
</dbReference>
<dbReference type="Pfam" id="PF01636">
    <property type="entry name" value="APH"/>
    <property type="match status" value="1"/>
</dbReference>
<dbReference type="InterPro" id="IPR051678">
    <property type="entry name" value="AGP_Transferase"/>
</dbReference>
<comment type="caution">
    <text evidence="2">The sequence shown here is derived from an EMBL/GenBank/DDBJ whole genome shotgun (WGS) entry which is preliminary data.</text>
</comment>
<dbReference type="Gene3D" id="3.30.200.150">
    <property type="match status" value="1"/>
</dbReference>